<dbReference type="RefSeq" id="WP_004080812.1">
    <property type="nucleotide sequence ID" value="NZ_WUQX01000001.1"/>
</dbReference>
<reference evidence="1 2" key="1">
    <citation type="submission" date="2019-12" db="EMBL/GenBank/DDBJ databases">
        <title>Sporaefaciens musculi gen. nov., sp. nov., a novel bacterium isolated from the caecum of an obese mouse.</title>
        <authorList>
            <person name="Rasmussen T.S."/>
            <person name="Streidl T."/>
            <person name="Hitch T.C.A."/>
            <person name="Wortmann E."/>
            <person name="Deptula P."/>
            <person name="Hansen M."/>
            <person name="Nielsen D.S."/>
            <person name="Clavel T."/>
            <person name="Vogensen F.K."/>
        </authorList>
    </citation>
    <scope>NUCLEOTIDE SEQUENCE [LARGE SCALE GENOMIC DNA]</scope>
    <source>
        <strain evidence="1 2">WCA-9-b2</strain>
    </source>
</reference>
<proteinExistence type="predicted"/>
<name>A0A7X3SIS3_9FIRM</name>
<evidence type="ECO:0000313" key="2">
    <source>
        <dbReference type="Proteomes" id="UP000460412"/>
    </source>
</evidence>
<protein>
    <submittedName>
        <fullName evidence="1">Uncharacterized protein</fullName>
    </submittedName>
</protein>
<dbReference type="EMBL" id="WUQX01000001">
    <property type="protein sequence ID" value="MXP75655.1"/>
    <property type="molecule type" value="Genomic_DNA"/>
</dbReference>
<accession>A0A7X3SIS3</accession>
<dbReference type="Proteomes" id="UP000460412">
    <property type="component" value="Unassembled WGS sequence"/>
</dbReference>
<keyword evidence="2" id="KW-1185">Reference proteome</keyword>
<organism evidence="1 2">
    <name type="scientific">Sporofaciens musculi</name>
    <dbReference type="NCBI Taxonomy" id="2681861"/>
    <lineage>
        <taxon>Bacteria</taxon>
        <taxon>Bacillati</taxon>
        <taxon>Bacillota</taxon>
        <taxon>Clostridia</taxon>
        <taxon>Lachnospirales</taxon>
        <taxon>Lachnospiraceae</taxon>
        <taxon>Sporofaciens</taxon>
    </lineage>
</organism>
<gene>
    <name evidence="1" type="ORF">GN277_09725</name>
</gene>
<sequence>MELDYFKDKLFDLLNDSEEMGIIDLNADERNNLFIVRTEDGNVFEIVCRKAAGKEDGWTTAN</sequence>
<evidence type="ECO:0000313" key="1">
    <source>
        <dbReference type="EMBL" id="MXP75655.1"/>
    </source>
</evidence>
<dbReference type="AlphaFoldDB" id="A0A7X3SIS3"/>
<comment type="caution">
    <text evidence="1">The sequence shown here is derived from an EMBL/GenBank/DDBJ whole genome shotgun (WGS) entry which is preliminary data.</text>
</comment>